<evidence type="ECO:0000256" key="4">
    <source>
        <dbReference type="ARBA" id="ARBA00013872"/>
    </source>
</evidence>
<evidence type="ECO:0000313" key="12">
    <source>
        <dbReference type="EMBL" id="CAH1790631.1"/>
    </source>
</evidence>
<feature type="region of interest" description="Disordered" evidence="11">
    <location>
        <begin position="176"/>
        <end position="207"/>
    </location>
</feature>
<feature type="region of interest" description="Disordered" evidence="11">
    <location>
        <begin position="386"/>
        <end position="528"/>
    </location>
</feature>
<comment type="similarity">
    <text evidence="3">Belongs to the kizuna family.</text>
</comment>
<comment type="caution">
    <text evidence="12">The sequence shown here is derived from an EMBL/GenBank/DDBJ whole genome shotgun (WGS) entry which is preliminary data.</text>
</comment>
<dbReference type="Proteomes" id="UP000749559">
    <property type="component" value="Unassembled WGS sequence"/>
</dbReference>
<protein>
    <recommendedName>
        <fullName evidence="4">Centrosomal protein kizuna</fullName>
    </recommendedName>
    <alternativeName>
        <fullName evidence="9">Polo-like kinase 1 substrate 1</fullName>
    </alternativeName>
</protein>
<feature type="coiled-coil region" evidence="10">
    <location>
        <begin position="63"/>
        <end position="100"/>
    </location>
</feature>
<keyword evidence="10" id="KW-0175">Coiled coil</keyword>
<evidence type="ECO:0000256" key="5">
    <source>
        <dbReference type="ARBA" id="ARBA00022490"/>
    </source>
</evidence>
<feature type="region of interest" description="Disordered" evidence="11">
    <location>
        <begin position="345"/>
        <end position="373"/>
    </location>
</feature>
<feature type="compositionally biased region" description="Acidic residues" evidence="11">
    <location>
        <begin position="453"/>
        <end position="462"/>
    </location>
</feature>
<feature type="compositionally biased region" description="Polar residues" evidence="11">
    <location>
        <begin position="765"/>
        <end position="775"/>
    </location>
</feature>
<feature type="compositionally biased region" description="Low complexity" evidence="11">
    <location>
        <begin position="815"/>
        <end position="825"/>
    </location>
</feature>
<feature type="region of interest" description="Disordered" evidence="11">
    <location>
        <begin position="729"/>
        <end position="778"/>
    </location>
</feature>
<feature type="region of interest" description="Disordered" evidence="11">
    <location>
        <begin position="254"/>
        <end position="274"/>
    </location>
</feature>
<dbReference type="OrthoDB" id="8015657at2759"/>
<feature type="region of interest" description="Disordered" evidence="11">
    <location>
        <begin position="928"/>
        <end position="956"/>
    </location>
</feature>
<comment type="function">
    <text evidence="8">Centrosomal protein required for establishing a robust mitotic centrosome architecture that can endure the forces that converge on the centrosomes during spindle formation. Required for stabilizing the expanded pericentriolar material around the centriole.</text>
</comment>
<proteinExistence type="inferred from homology"/>
<dbReference type="GO" id="GO:0005813">
    <property type="term" value="C:centrosome"/>
    <property type="evidence" value="ECO:0007669"/>
    <property type="project" value="UniProtKB-SubCell"/>
</dbReference>
<feature type="compositionally biased region" description="Polar residues" evidence="11">
    <location>
        <begin position="890"/>
        <end position="899"/>
    </location>
</feature>
<feature type="compositionally biased region" description="Acidic residues" evidence="11">
    <location>
        <begin position="753"/>
        <end position="764"/>
    </location>
</feature>
<evidence type="ECO:0000256" key="3">
    <source>
        <dbReference type="ARBA" id="ARBA00010767"/>
    </source>
</evidence>
<feature type="compositionally biased region" description="Acidic residues" evidence="11">
    <location>
        <begin position="946"/>
        <end position="956"/>
    </location>
</feature>
<dbReference type="InterPro" id="IPR026742">
    <property type="entry name" value="Centrosomal_kizuma"/>
</dbReference>
<keyword evidence="13" id="KW-1185">Reference proteome</keyword>
<dbReference type="AlphaFoldDB" id="A0A8S4PD46"/>
<name>A0A8S4PD46_OWEFU</name>
<keyword evidence="6" id="KW-0206">Cytoskeleton</keyword>
<evidence type="ECO:0000256" key="7">
    <source>
        <dbReference type="ARBA" id="ARBA00023273"/>
    </source>
</evidence>
<feature type="compositionally biased region" description="Basic and acidic residues" evidence="11">
    <location>
        <begin position="403"/>
        <end position="412"/>
    </location>
</feature>
<keyword evidence="5" id="KW-0963">Cytoplasm</keyword>
<keyword evidence="7" id="KW-0966">Cell projection</keyword>
<feature type="compositionally biased region" description="Polar residues" evidence="11">
    <location>
        <begin position="345"/>
        <end position="360"/>
    </location>
</feature>
<feature type="compositionally biased region" description="Polar residues" evidence="11">
    <location>
        <begin position="844"/>
        <end position="854"/>
    </location>
</feature>
<sequence>MVGSLLDPIRSAFSVDIWFSSVPTRRETGRLELEQELNTYSKSDSRLANLRAQRLQTHWKKICEEEKRRRKRNEQLIRDFERVENHMKALNARSQNLQVMKNQYEEYIDRMYPRWKEQVKLWKYQKETQKQVQPQPVVQNLFTEMSLGPLSIPLNQTGQYDKSLNTVLQQNDPSMNAHLQQNDSSLDPQLQQSDSSMNPSHLEEASQEQLLKEQLKLKELKIQQLLQQKNAEVQLIQQLQQQKLQQGLADSRISSSMNSQNTNAQNLTRGDPYQNSHLASMSNTNQSAQFSTQYQMGSSGLQTLTDITQGSTGMNFNVSGKQGGMIDTLGATMQSQFSTMPQGAYTITTEPPTPLTNPHNKTADSSDESLGVSSIEDKEQEAFIASLKLPSKESSPRKMNSAHSDDRVDHIPPKGPAKQASQSSIASGPTHFEVSEKVGSTPSPGAAAYRDDQEVDQFDDDLSLPLSPDDHPTSKSLPKKSVTPRGMQHPPRATTPESLRGKQTTPRGSKSSITSPRSEVAVTSSSPGPVLSYEGLYCVFEKLRDDFGVTFNEASYFRSPPLPADRVNEIVDVVNASGSKGLEDLDCIDFGVDLSMLVLQQLPLIIQTLQGGCILSDKAVNPPIPATSEANIRGYIYSSDLDLWDHVFGHMTSIVKCNIMNSDETASIFAPLLISKKSKLETKASNTLAVLLKNAYMDDSDVTDTSSVSLPTMPATVKNSTLSGTIEAIGDDTLGKSNNKPKVPPLNLGSPPVEDEDESSEDDSYNQTVPQQSKVPLTETAAYRSMLAGTMTSTTRQESDVDSDSSDDIEAQLGSQSHKSSNQKNNADRSLGGTGSLGLSYGSNTIDVSPTPSVETRRSSVKTDALSPNQSPLPSPMEPYVPTAMEKSGKSTMSSFSGLGSTGGKKKPAYMMGADSDLDSDYDIDIPMGNTGLAKVTSKPNKKEDNDEEDDFDFYG</sequence>
<reference evidence="12" key="1">
    <citation type="submission" date="2022-03" db="EMBL/GenBank/DDBJ databases">
        <authorList>
            <person name="Martin C."/>
        </authorList>
    </citation>
    <scope>NUCLEOTIDE SEQUENCE</scope>
</reference>
<evidence type="ECO:0000256" key="2">
    <source>
        <dbReference type="ARBA" id="ARBA00004300"/>
    </source>
</evidence>
<evidence type="ECO:0000256" key="8">
    <source>
        <dbReference type="ARBA" id="ARBA00024919"/>
    </source>
</evidence>
<gene>
    <name evidence="12" type="ORF">OFUS_LOCUS15808</name>
</gene>
<dbReference type="EMBL" id="CAIIXF020000008">
    <property type="protein sequence ID" value="CAH1790631.1"/>
    <property type="molecule type" value="Genomic_DNA"/>
</dbReference>
<evidence type="ECO:0000256" key="11">
    <source>
        <dbReference type="SAM" id="MobiDB-lite"/>
    </source>
</evidence>
<evidence type="ECO:0000313" key="13">
    <source>
        <dbReference type="Proteomes" id="UP000749559"/>
    </source>
</evidence>
<dbReference type="PANTHER" id="PTHR16299:SF2">
    <property type="entry name" value="CENTROSOMAL PROTEIN KIZUNA"/>
    <property type="match status" value="1"/>
</dbReference>
<feature type="compositionally biased region" description="Acidic residues" evidence="11">
    <location>
        <begin position="800"/>
        <end position="810"/>
    </location>
</feature>
<evidence type="ECO:0000256" key="6">
    <source>
        <dbReference type="ARBA" id="ARBA00023212"/>
    </source>
</evidence>
<dbReference type="PANTHER" id="PTHR16299">
    <property type="entry name" value="CENTROSOMAL PROTEIN KIZUNA"/>
    <property type="match status" value="1"/>
</dbReference>
<accession>A0A8S4PD46</accession>
<feature type="region of interest" description="Disordered" evidence="11">
    <location>
        <begin position="790"/>
        <end position="908"/>
    </location>
</feature>
<evidence type="ECO:0000256" key="10">
    <source>
        <dbReference type="SAM" id="Coils"/>
    </source>
</evidence>
<feature type="compositionally biased region" description="Polar residues" evidence="11">
    <location>
        <begin position="495"/>
        <end position="527"/>
    </location>
</feature>
<evidence type="ECO:0000256" key="9">
    <source>
        <dbReference type="ARBA" id="ARBA00031153"/>
    </source>
</evidence>
<dbReference type="GO" id="GO:0007051">
    <property type="term" value="P:spindle organization"/>
    <property type="evidence" value="ECO:0007669"/>
    <property type="project" value="InterPro"/>
</dbReference>
<evidence type="ECO:0000256" key="1">
    <source>
        <dbReference type="ARBA" id="ARBA00004120"/>
    </source>
</evidence>
<feature type="compositionally biased region" description="Low complexity" evidence="11">
    <location>
        <begin position="179"/>
        <end position="196"/>
    </location>
</feature>
<organism evidence="12 13">
    <name type="scientific">Owenia fusiformis</name>
    <name type="common">Polychaete worm</name>
    <dbReference type="NCBI Taxonomy" id="6347"/>
    <lineage>
        <taxon>Eukaryota</taxon>
        <taxon>Metazoa</taxon>
        <taxon>Spiralia</taxon>
        <taxon>Lophotrochozoa</taxon>
        <taxon>Annelida</taxon>
        <taxon>Polychaeta</taxon>
        <taxon>Sedentaria</taxon>
        <taxon>Canalipalpata</taxon>
        <taxon>Sabellida</taxon>
        <taxon>Oweniida</taxon>
        <taxon>Oweniidae</taxon>
        <taxon>Owenia</taxon>
    </lineage>
</organism>
<comment type="subcellular location">
    <subcellularLocation>
        <location evidence="1">Cytoplasm</location>
        <location evidence="1">Cytoskeleton</location>
        <location evidence="1">Cilium basal body</location>
    </subcellularLocation>
    <subcellularLocation>
        <location evidence="2">Cytoplasm</location>
        <location evidence="2">Cytoskeleton</location>
        <location evidence="2">Microtubule organizing center</location>
        <location evidence="2">Centrosome</location>
    </subcellularLocation>
</comment>